<keyword evidence="2" id="KW-1185">Reference proteome</keyword>
<evidence type="ECO:0000313" key="1">
    <source>
        <dbReference type="EMBL" id="TCO65684.1"/>
    </source>
</evidence>
<sequence length="67" mass="6871">MLWYTASTGQASRGLVSMTGAHGSRCFRASGLSLFPASNTAFSKANRALARGSDRSSSSAAANISLT</sequence>
<dbReference type="AlphaFoldDB" id="A0A4R2K089"/>
<evidence type="ECO:0000313" key="2">
    <source>
        <dbReference type="Proteomes" id="UP000295680"/>
    </source>
</evidence>
<comment type="caution">
    <text evidence="1">The sequence shown here is derived from an EMBL/GenBank/DDBJ whole genome shotgun (WGS) entry which is preliminary data.</text>
</comment>
<organism evidence="1 2">
    <name type="scientific">Actinocrispum wychmicini</name>
    <dbReference type="NCBI Taxonomy" id="1213861"/>
    <lineage>
        <taxon>Bacteria</taxon>
        <taxon>Bacillati</taxon>
        <taxon>Actinomycetota</taxon>
        <taxon>Actinomycetes</taxon>
        <taxon>Pseudonocardiales</taxon>
        <taxon>Pseudonocardiaceae</taxon>
        <taxon>Actinocrispum</taxon>
    </lineage>
</organism>
<dbReference type="EMBL" id="SLWS01000001">
    <property type="protein sequence ID" value="TCO65684.1"/>
    <property type="molecule type" value="Genomic_DNA"/>
</dbReference>
<protein>
    <submittedName>
        <fullName evidence="1">Uncharacterized protein</fullName>
    </submittedName>
</protein>
<name>A0A4R2K089_9PSEU</name>
<dbReference type="Proteomes" id="UP000295680">
    <property type="component" value="Unassembled WGS sequence"/>
</dbReference>
<gene>
    <name evidence="1" type="ORF">EV192_1011476</name>
</gene>
<accession>A0A4R2K089</accession>
<proteinExistence type="predicted"/>
<reference evidence="1 2" key="1">
    <citation type="submission" date="2019-03" db="EMBL/GenBank/DDBJ databases">
        <title>Genomic Encyclopedia of Type Strains, Phase IV (KMG-IV): sequencing the most valuable type-strain genomes for metagenomic binning, comparative biology and taxonomic classification.</title>
        <authorList>
            <person name="Goeker M."/>
        </authorList>
    </citation>
    <scope>NUCLEOTIDE SEQUENCE [LARGE SCALE GENOMIC DNA]</scope>
    <source>
        <strain evidence="1 2">DSM 45934</strain>
    </source>
</reference>